<dbReference type="RefSeq" id="WP_344781522.1">
    <property type="nucleotide sequence ID" value="NZ_BAAAZW010000003.1"/>
</dbReference>
<dbReference type="SUPFAM" id="SSF53901">
    <property type="entry name" value="Thiolase-like"/>
    <property type="match status" value="2"/>
</dbReference>
<dbReference type="CDD" id="cd00829">
    <property type="entry name" value="SCP-x_thiolase"/>
    <property type="match status" value="1"/>
</dbReference>
<sequence>MTAAIAGLGCTDVGKVYGQSASDFAAEAVRLAAADAGLTLNQIDGLLVTPGTQGRPTLSLQKQLGLRDLSLLSEVHALGASPAAMLSMAARAVESGAASAVACVFADAPLKPKGSARDAFGGGNRRIPAGFAGLHVANGAITPNVFYAMAARRHMETYGTTSEQLGAIAVGQRAWAGMNPDAQFTAPITLADHQASPMVADPFHLLDCCVVSNGGAAVIVTSAERARDLAQPAIHILASAQAHPGQVMARGSQFGLVTGAAQSGPEAMRRAGITPGDVDLLELYDSYTYTVLVTLEDYGFCAKGEGGDFVADGRLAPGGSLPCNTGGGQLSSYYLTAFTPIIEAVVQGRGHAGERQVADRDVIVVSGSGGVLEHHSTLVLSPNAPEGVVG</sequence>
<feature type="domain" description="Thiolase C-terminal" evidence="1">
    <location>
        <begin position="241"/>
        <end position="381"/>
    </location>
</feature>
<evidence type="ECO:0000313" key="2">
    <source>
        <dbReference type="EMBL" id="GAA3954598.1"/>
    </source>
</evidence>
<dbReference type="Proteomes" id="UP001418444">
    <property type="component" value="Unassembled WGS sequence"/>
</dbReference>
<dbReference type="Pfam" id="PF22691">
    <property type="entry name" value="Thiolase_C_1"/>
    <property type="match status" value="1"/>
</dbReference>
<reference evidence="3" key="1">
    <citation type="journal article" date="2019" name="Int. J. Syst. Evol. Microbiol.">
        <title>The Global Catalogue of Microorganisms (GCM) 10K type strain sequencing project: providing services to taxonomists for standard genome sequencing and annotation.</title>
        <authorList>
            <consortium name="The Broad Institute Genomics Platform"/>
            <consortium name="The Broad Institute Genome Sequencing Center for Infectious Disease"/>
            <person name="Wu L."/>
            <person name="Ma J."/>
        </authorList>
    </citation>
    <scope>NUCLEOTIDE SEQUENCE [LARGE SCALE GENOMIC DNA]</scope>
    <source>
        <strain evidence="3">JCM 16923</strain>
    </source>
</reference>
<dbReference type="InterPro" id="IPR016039">
    <property type="entry name" value="Thiolase-like"/>
</dbReference>
<comment type="caution">
    <text evidence="2">The sequence shown here is derived from an EMBL/GenBank/DDBJ whole genome shotgun (WGS) entry which is preliminary data.</text>
</comment>
<proteinExistence type="predicted"/>
<evidence type="ECO:0000259" key="1">
    <source>
        <dbReference type="Pfam" id="PF22691"/>
    </source>
</evidence>
<dbReference type="PANTHER" id="PTHR42870">
    <property type="entry name" value="ACETYL-COA C-ACETYLTRANSFERASE"/>
    <property type="match status" value="1"/>
</dbReference>
<gene>
    <name evidence="2" type="ORF">GCM10022231_11300</name>
</gene>
<dbReference type="InterPro" id="IPR002155">
    <property type="entry name" value="Thiolase"/>
</dbReference>
<dbReference type="Gene3D" id="3.40.47.10">
    <property type="match status" value="1"/>
</dbReference>
<dbReference type="InterPro" id="IPR055140">
    <property type="entry name" value="Thiolase_C_2"/>
</dbReference>
<dbReference type="EMBL" id="BAAAZW010000003">
    <property type="protein sequence ID" value="GAA3954598.1"/>
    <property type="molecule type" value="Genomic_DNA"/>
</dbReference>
<organism evidence="2 3">
    <name type="scientific">Gordonia caeni</name>
    <dbReference type="NCBI Taxonomy" id="1007097"/>
    <lineage>
        <taxon>Bacteria</taxon>
        <taxon>Bacillati</taxon>
        <taxon>Actinomycetota</taxon>
        <taxon>Actinomycetes</taxon>
        <taxon>Mycobacteriales</taxon>
        <taxon>Gordoniaceae</taxon>
        <taxon>Gordonia</taxon>
    </lineage>
</organism>
<accession>A0ABP7NXI1</accession>
<keyword evidence="3" id="KW-1185">Reference proteome</keyword>
<evidence type="ECO:0000313" key="3">
    <source>
        <dbReference type="Proteomes" id="UP001418444"/>
    </source>
</evidence>
<protein>
    <submittedName>
        <fullName evidence="2">Thiolase</fullName>
    </submittedName>
</protein>
<dbReference type="PIRSF" id="PIRSF000429">
    <property type="entry name" value="Ac-CoA_Ac_transf"/>
    <property type="match status" value="1"/>
</dbReference>
<name>A0ABP7NXI1_9ACTN</name>
<dbReference type="PANTHER" id="PTHR42870:SF1">
    <property type="entry name" value="NON-SPECIFIC LIPID-TRANSFER PROTEIN-LIKE 2"/>
    <property type="match status" value="1"/>
</dbReference>